<feature type="non-terminal residue" evidence="4">
    <location>
        <position position="1"/>
    </location>
</feature>
<dbReference type="InterPro" id="IPR050595">
    <property type="entry name" value="Bact_response_regulator"/>
</dbReference>
<keyword evidence="1" id="KW-0597">Phosphoprotein</keyword>
<proteinExistence type="predicted"/>
<evidence type="ECO:0000313" key="5">
    <source>
        <dbReference type="Proteomes" id="UP000741360"/>
    </source>
</evidence>
<dbReference type="InterPro" id="IPR001789">
    <property type="entry name" value="Sig_transdc_resp-reg_receiver"/>
</dbReference>
<dbReference type="GO" id="GO:0000160">
    <property type="term" value="P:phosphorelay signal transduction system"/>
    <property type="evidence" value="ECO:0007669"/>
    <property type="project" value="InterPro"/>
</dbReference>
<dbReference type="PANTHER" id="PTHR44591:SF3">
    <property type="entry name" value="RESPONSE REGULATORY DOMAIN-CONTAINING PROTEIN"/>
    <property type="match status" value="1"/>
</dbReference>
<feature type="domain" description="Response regulatory" evidence="3">
    <location>
        <begin position="1"/>
        <end position="61"/>
    </location>
</feature>
<evidence type="ECO:0000256" key="2">
    <source>
        <dbReference type="PROSITE-ProRule" id="PRU00169"/>
    </source>
</evidence>
<dbReference type="SUPFAM" id="SSF52172">
    <property type="entry name" value="CheY-like"/>
    <property type="match status" value="1"/>
</dbReference>
<dbReference type="EMBL" id="JACPSX010000041">
    <property type="protein sequence ID" value="MBI3013929.1"/>
    <property type="molecule type" value="Genomic_DNA"/>
</dbReference>
<dbReference type="InterPro" id="IPR011006">
    <property type="entry name" value="CheY-like_superfamily"/>
</dbReference>
<dbReference type="PANTHER" id="PTHR44591">
    <property type="entry name" value="STRESS RESPONSE REGULATOR PROTEIN 1"/>
    <property type="match status" value="1"/>
</dbReference>
<dbReference type="AlphaFoldDB" id="A0A932LZK6"/>
<dbReference type="Proteomes" id="UP000741360">
    <property type="component" value="Unassembled WGS sequence"/>
</dbReference>
<accession>A0A932LZK6</accession>
<protein>
    <submittedName>
        <fullName evidence="4">Response regulator</fullName>
    </submittedName>
</protein>
<evidence type="ECO:0000259" key="3">
    <source>
        <dbReference type="PROSITE" id="PS50110"/>
    </source>
</evidence>
<organism evidence="4 5">
    <name type="scientific">Tectimicrobiota bacterium</name>
    <dbReference type="NCBI Taxonomy" id="2528274"/>
    <lineage>
        <taxon>Bacteria</taxon>
        <taxon>Pseudomonadati</taxon>
        <taxon>Nitrospinota/Tectimicrobiota group</taxon>
        <taxon>Candidatus Tectimicrobiota</taxon>
    </lineage>
</organism>
<comment type="caution">
    <text evidence="4">The sequence shown here is derived from an EMBL/GenBank/DDBJ whole genome shotgun (WGS) entry which is preliminary data.</text>
</comment>
<dbReference type="PROSITE" id="PS50110">
    <property type="entry name" value="RESPONSE_REGULATORY"/>
    <property type="match status" value="1"/>
</dbReference>
<comment type="caution">
    <text evidence="2">Lacks conserved residue(s) required for the propagation of feature annotation.</text>
</comment>
<dbReference type="Pfam" id="PF00072">
    <property type="entry name" value="Response_reg"/>
    <property type="match status" value="1"/>
</dbReference>
<name>A0A932LZK6_UNCTE</name>
<sequence>GGLELCQKIREEETQCQIPIILLSSNFEDFVWEEAQAAGASSYLTKPFEAKHLLEKIKEFLPPDHEIPEPDQEQITGEAGLPAGELGPQWVETVREAIATQVQEIASKHILEMAERHMQDIEPEIRQILENVVREVIPHLAPEIIREAIDTQVREMAAKHIREIAEKRMQELEPEIRQIVESFVREVIPRLAEEIIRQEIEKIKTGTA</sequence>
<dbReference type="Gene3D" id="3.40.50.2300">
    <property type="match status" value="1"/>
</dbReference>
<evidence type="ECO:0000313" key="4">
    <source>
        <dbReference type="EMBL" id="MBI3013929.1"/>
    </source>
</evidence>
<reference evidence="4" key="1">
    <citation type="submission" date="2020-07" db="EMBL/GenBank/DDBJ databases">
        <title>Huge and variable diversity of episymbiotic CPR bacteria and DPANN archaea in groundwater ecosystems.</title>
        <authorList>
            <person name="He C.Y."/>
            <person name="Keren R."/>
            <person name="Whittaker M."/>
            <person name="Farag I.F."/>
            <person name="Doudna J."/>
            <person name="Cate J.H.D."/>
            <person name="Banfield J.F."/>
        </authorList>
    </citation>
    <scope>NUCLEOTIDE SEQUENCE</scope>
    <source>
        <strain evidence="4">NC_groundwater_717_Ag_S-0.2um_59_8</strain>
    </source>
</reference>
<gene>
    <name evidence="4" type="ORF">HYY65_02425</name>
</gene>
<evidence type="ECO:0000256" key="1">
    <source>
        <dbReference type="ARBA" id="ARBA00022553"/>
    </source>
</evidence>